<evidence type="ECO:0000313" key="2">
    <source>
        <dbReference type="EMBL" id="KIW40246.1"/>
    </source>
</evidence>
<feature type="compositionally biased region" description="Polar residues" evidence="1">
    <location>
        <begin position="585"/>
        <end position="596"/>
    </location>
</feature>
<dbReference type="EMBL" id="KN847338">
    <property type="protein sequence ID" value="KIW40246.1"/>
    <property type="molecule type" value="Genomic_DNA"/>
</dbReference>
<feature type="compositionally biased region" description="Polar residues" evidence="1">
    <location>
        <begin position="526"/>
        <end position="537"/>
    </location>
</feature>
<protein>
    <submittedName>
        <fullName evidence="2">Uncharacterized protein</fullName>
    </submittedName>
</protein>
<feature type="compositionally biased region" description="Polar residues" evidence="1">
    <location>
        <begin position="465"/>
        <end position="474"/>
    </location>
</feature>
<accession>A0A0D2AJB7</accession>
<feature type="region of interest" description="Disordered" evidence="1">
    <location>
        <begin position="836"/>
        <end position="889"/>
    </location>
</feature>
<dbReference type="OrthoDB" id="4152802at2759"/>
<feature type="compositionally biased region" description="Basic and acidic residues" evidence="1">
    <location>
        <begin position="303"/>
        <end position="327"/>
    </location>
</feature>
<evidence type="ECO:0000256" key="1">
    <source>
        <dbReference type="SAM" id="MobiDB-lite"/>
    </source>
</evidence>
<keyword evidence="3" id="KW-1185">Reference proteome</keyword>
<dbReference type="VEuPathDB" id="FungiDB:PV06_07458"/>
<feature type="compositionally biased region" description="Polar residues" evidence="1">
    <location>
        <begin position="74"/>
        <end position="93"/>
    </location>
</feature>
<feature type="compositionally biased region" description="Low complexity" evidence="1">
    <location>
        <begin position="495"/>
        <end position="505"/>
    </location>
</feature>
<feature type="compositionally biased region" description="Basic and acidic residues" evidence="1">
    <location>
        <begin position="784"/>
        <end position="801"/>
    </location>
</feature>
<feature type="compositionally biased region" description="Acidic residues" evidence="1">
    <location>
        <begin position="802"/>
        <end position="812"/>
    </location>
</feature>
<feature type="region of interest" description="Disordered" evidence="1">
    <location>
        <begin position="242"/>
        <end position="645"/>
    </location>
</feature>
<gene>
    <name evidence="2" type="ORF">PV06_07458</name>
</gene>
<feature type="compositionally biased region" description="Polar residues" evidence="1">
    <location>
        <begin position="856"/>
        <end position="867"/>
    </location>
</feature>
<evidence type="ECO:0000313" key="3">
    <source>
        <dbReference type="Proteomes" id="UP000053342"/>
    </source>
</evidence>
<feature type="compositionally biased region" description="Basic and acidic residues" evidence="1">
    <location>
        <begin position="151"/>
        <end position="163"/>
    </location>
</feature>
<feature type="compositionally biased region" description="Acidic residues" evidence="1">
    <location>
        <begin position="695"/>
        <end position="704"/>
    </location>
</feature>
<feature type="compositionally biased region" description="Basic and acidic residues" evidence="1">
    <location>
        <begin position="372"/>
        <end position="390"/>
    </location>
</feature>
<dbReference type="HOGENOM" id="CLU_010101_0_0_1"/>
<feature type="region of interest" description="Disordered" evidence="1">
    <location>
        <begin position="1"/>
        <end position="204"/>
    </location>
</feature>
<feature type="compositionally biased region" description="Basic and acidic residues" evidence="1">
    <location>
        <begin position="24"/>
        <end position="44"/>
    </location>
</feature>
<organism evidence="2 3">
    <name type="scientific">Exophiala oligosperma</name>
    <dbReference type="NCBI Taxonomy" id="215243"/>
    <lineage>
        <taxon>Eukaryota</taxon>
        <taxon>Fungi</taxon>
        <taxon>Dikarya</taxon>
        <taxon>Ascomycota</taxon>
        <taxon>Pezizomycotina</taxon>
        <taxon>Eurotiomycetes</taxon>
        <taxon>Chaetothyriomycetidae</taxon>
        <taxon>Chaetothyriales</taxon>
        <taxon>Herpotrichiellaceae</taxon>
        <taxon>Exophiala</taxon>
    </lineage>
</organism>
<feature type="compositionally biased region" description="Polar residues" evidence="1">
    <location>
        <begin position="442"/>
        <end position="455"/>
    </location>
</feature>
<dbReference type="RefSeq" id="XP_016260462.1">
    <property type="nucleotide sequence ID" value="XM_016408708.1"/>
</dbReference>
<feature type="region of interest" description="Disordered" evidence="1">
    <location>
        <begin position="658"/>
        <end position="818"/>
    </location>
</feature>
<feature type="compositionally biased region" description="Polar residues" evidence="1">
    <location>
        <begin position="879"/>
        <end position="889"/>
    </location>
</feature>
<dbReference type="AlphaFoldDB" id="A0A0D2AJB7"/>
<proteinExistence type="predicted"/>
<feature type="compositionally biased region" description="Basic and acidic residues" evidence="1">
    <location>
        <begin position="402"/>
        <end position="411"/>
    </location>
</feature>
<reference evidence="2 3" key="1">
    <citation type="submission" date="2015-01" db="EMBL/GenBank/DDBJ databases">
        <title>The Genome Sequence of Exophiala oligosperma CBS72588.</title>
        <authorList>
            <consortium name="The Broad Institute Genomics Platform"/>
            <person name="Cuomo C."/>
            <person name="de Hoog S."/>
            <person name="Gorbushina A."/>
            <person name="Stielow B."/>
            <person name="Teixiera M."/>
            <person name="Abouelleil A."/>
            <person name="Chapman S.B."/>
            <person name="Priest M."/>
            <person name="Young S.K."/>
            <person name="Wortman J."/>
            <person name="Nusbaum C."/>
            <person name="Birren B."/>
        </authorList>
    </citation>
    <scope>NUCLEOTIDE SEQUENCE [LARGE SCALE GENOMIC DNA]</scope>
    <source>
        <strain evidence="2 3">CBS 72588</strain>
    </source>
</reference>
<name>A0A0D2AJB7_9EURO</name>
<dbReference type="Proteomes" id="UP000053342">
    <property type="component" value="Unassembled WGS sequence"/>
</dbReference>
<sequence>MGFWPFGGRKNARASQPHLQRPHTFGEKEEKDLKARPGSDRAEEMGNMARNQTHRGPDDKPRRLSKQRLPKNVSRVQTAPVSGPGSETWNGRRSSAVEPSALHGQKVYAQDPTSQMSIGPEDFTALPQAPTLLARRGTYDPTLTRRKSSKRKAEDYAREREIRAMSSPDYRLKRPASYSGSGPLRRDTQNVPGDLNRRLQRPNSKVSLPLPEVIQDAEDFENQGSFKVGILAALAPRPTLTYVSHPRSSTGKQPARIRPSVQEAIEEEAPASRKRIDELADDLDAGALRELMDRDRRRHERKKAADRERLQRKLQRKADRQREEELRGYPVAASPTGPADLGTEAEEQRGRRLRNASAGSSEFAATAAPPIGRERAADPFKDPSPGHKFDTSQTRPANRIRNPFEGEKDVDIMQDPFDHEEDEGSVVPVRSPLRTISPLNAKINQQPLQATTISPPTSPVHRPSDLQNLSQTSVLARETAPDVADHGSAGRRASDQSSQQQQLSSWTSFFRRGTRRKPSAADRGRSTPSEFSNTSRESFARKQQPPPVVVPRTFRKSDSSGVPQRTMSKFREDLPEFPISPPDSRVQSPEAMSTAQAIAGQHTVRPSHSGTLDGMSLATTSSNPALEGQQLRSAESEASAAPVSGHMLSQSLASVDSEGSWLSGKPAKRMSGGLSHPLRQSVSSIPPNAVPGSFETEEEEELAQDEYFTRLNPEPGARRDSVGSAGRRASSNVIDLERERQHSPIPDVPPVPTIQGGDETWHAGLGRQATVVRQATRAKSSEGLLKEYGAESSDGSRRSSSDGDDEASDGELLETVTPGTELAGVPILRARSVEYKGGHARHISAGSAKLLDIRRTSSVSQASTAQRSPGLPQKKTMIQHRSQSPPRQP</sequence>
<dbReference type="GeneID" id="27359532"/>